<protein>
    <recommendedName>
        <fullName evidence="1">DUF7918 domain-containing protein</fullName>
    </recommendedName>
</protein>
<dbReference type="InterPro" id="IPR057678">
    <property type="entry name" value="DUF7918"/>
</dbReference>
<gene>
    <name evidence="2" type="ORF">EXIGLDRAFT_253839</name>
</gene>
<dbReference type="Pfam" id="PF25534">
    <property type="entry name" value="DUF7918"/>
    <property type="match status" value="1"/>
</dbReference>
<name>A0A165DX96_EXIGL</name>
<feature type="domain" description="DUF7918" evidence="1">
    <location>
        <begin position="10"/>
        <end position="205"/>
    </location>
</feature>
<dbReference type="PANTHER" id="PTHR36223:SF1">
    <property type="entry name" value="TRANSCRIPTION ELONGATION FACTOR EAF N-TERMINAL DOMAIN-CONTAINING PROTEIN"/>
    <property type="match status" value="1"/>
</dbReference>
<accession>A0A165DX96</accession>
<dbReference type="Proteomes" id="UP000077266">
    <property type="component" value="Unassembled WGS sequence"/>
</dbReference>
<dbReference type="InParanoid" id="A0A165DX96"/>
<sequence length="251" mass="27819">MNHRDFDAWICSDGRKLATYAHEIDGHTVKCYIASEPGNPFSVYWRDLAGGSRIRGTVYVDGVRACGSVSKGYAGEVVDRSECMSSPTTCRELIFSALDLTDDENAVEAGPNIGTIKIKLSKVVLVGMNGVRKYNGVDRLASPPLANERVKKLNAHCVSLGRERLEIAHKVAQTRPLDPNNPGPYVIFEFHYRSREWLETQGIIEVKDEYSNPTSPAPDVKEDNIHAQMAALRVRLSALPIHMPLDDTCHV</sequence>
<evidence type="ECO:0000313" key="2">
    <source>
        <dbReference type="EMBL" id="KZV85581.1"/>
    </source>
</evidence>
<dbReference type="PANTHER" id="PTHR36223">
    <property type="entry name" value="BETA-LACTAMASE-TYPE TRANSPEPTIDASE FOLD DOMAIN CONTAINING PROTEIN"/>
    <property type="match status" value="1"/>
</dbReference>
<organism evidence="2 3">
    <name type="scientific">Exidia glandulosa HHB12029</name>
    <dbReference type="NCBI Taxonomy" id="1314781"/>
    <lineage>
        <taxon>Eukaryota</taxon>
        <taxon>Fungi</taxon>
        <taxon>Dikarya</taxon>
        <taxon>Basidiomycota</taxon>
        <taxon>Agaricomycotina</taxon>
        <taxon>Agaricomycetes</taxon>
        <taxon>Auriculariales</taxon>
        <taxon>Exidiaceae</taxon>
        <taxon>Exidia</taxon>
    </lineage>
</organism>
<keyword evidence="3" id="KW-1185">Reference proteome</keyword>
<evidence type="ECO:0000313" key="3">
    <source>
        <dbReference type="Proteomes" id="UP000077266"/>
    </source>
</evidence>
<dbReference type="OrthoDB" id="3364132at2759"/>
<dbReference type="AlphaFoldDB" id="A0A165DX96"/>
<evidence type="ECO:0000259" key="1">
    <source>
        <dbReference type="Pfam" id="PF25534"/>
    </source>
</evidence>
<proteinExistence type="predicted"/>
<dbReference type="EMBL" id="KV426183">
    <property type="protein sequence ID" value="KZV85581.1"/>
    <property type="molecule type" value="Genomic_DNA"/>
</dbReference>
<reference evidence="2 3" key="1">
    <citation type="journal article" date="2016" name="Mol. Biol. Evol.">
        <title>Comparative Genomics of Early-Diverging Mushroom-Forming Fungi Provides Insights into the Origins of Lignocellulose Decay Capabilities.</title>
        <authorList>
            <person name="Nagy L.G."/>
            <person name="Riley R."/>
            <person name="Tritt A."/>
            <person name="Adam C."/>
            <person name="Daum C."/>
            <person name="Floudas D."/>
            <person name="Sun H."/>
            <person name="Yadav J.S."/>
            <person name="Pangilinan J."/>
            <person name="Larsson K.H."/>
            <person name="Matsuura K."/>
            <person name="Barry K."/>
            <person name="Labutti K."/>
            <person name="Kuo R."/>
            <person name="Ohm R.A."/>
            <person name="Bhattacharya S.S."/>
            <person name="Shirouzu T."/>
            <person name="Yoshinaga Y."/>
            <person name="Martin F.M."/>
            <person name="Grigoriev I.V."/>
            <person name="Hibbett D.S."/>
        </authorList>
    </citation>
    <scope>NUCLEOTIDE SEQUENCE [LARGE SCALE GENOMIC DNA]</scope>
    <source>
        <strain evidence="2 3">HHB12029</strain>
    </source>
</reference>